<name>A0A1G6RJ87_9PROT</name>
<accession>A0A1G6RJ87</accession>
<protein>
    <submittedName>
        <fullName evidence="2">Uncharacterized protein</fullName>
    </submittedName>
</protein>
<evidence type="ECO:0000313" key="3">
    <source>
        <dbReference type="Proteomes" id="UP000198925"/>
    </source>
</evidence>
<sequence>MPGVNAAWRSAIQRNGGGSAPGFKPSPLGRHGRIDNAPISVRRRTAAPSGALCATLIPFASVCGTASRDGPATGGANLPIATMRTRRPPRAQAWCRHRGHDRGLVSGVIHHKPGPDRAVEMDFSDRGLLSLTRTTKAQTTPPVVDRKAEGRKEDYREASFITAAAPLRGLSASIWQRPRTEWAAEPPGTAGCAIRGWWHDRCRRAQASPSAISARLAACDGGQPARSGRPCSGWRRRTGSSGRAYATCR</sequence>
<organism evidence="2 3">
    <name type="scientific">Belnapia rosea</name>
    <dbReference type="NCBI Taxonomy" id="938405"/>
    <lineage>
        <taxon>Bacteria</taxon>
        <taxon>Pseudomonadati</taxon>
        <taxon>Pseudomonadota</taxon>
        <taxon>Alphaproteobacteria</taxon>
        <taxon>Acetobacterales</taxon>
        <taxon>Roseomonadaceae</taxon>
        <taxon>Belnapia</taxon>
    </lineage>
</organism>
<keyword evidence="3" id="KW-1185">Reference proteome</keyword>
<dbReference type="Proteomes" id="UP000198925">
    <property type="component" value="Unassembled WGS sequence"/>
</dbReference>
<dbReference type="AlphaFoldDB" id="A0A1G6RJ87"/>
<reference evidence="2 3" key="1">
    <citation type="submission" date="2016-10" db="EMBL/GenBank/DDBJ databases">
        <authorList>
            <person name="de Groot N.N."/>
        </authorList>
    </citation>
    <scope>NUCLEOTIDE SEQUENCE [LARGE SCALE GENOMIC DNA]</scope>
    <source>
        <strain evidence="2 3">CPCC 100156</strain>
    </source>
</reference>
<proteinExistence type="predicted"/>
<gene>
    <name evidence="2" type="ORF">SAMN04487779_100426</name>
</gene>
<evidence type="ECO:0000256" key="1">
    <source>
        <dbReference type="SAM" id="MobiDB-lite"/>
    </source>
</evidence>
<feature type="region of interest" description="Disordered" evidence="1">
    <location>
        <begin position="227"/>
        <end position="249"/>
    </location>
</feature>
<dbReference type="EMBL" id="FMZX01000004">
    <property type="protein sequence ID" value="SDD04444.1"/>
    <property type="molecule type" value="Genomic_DNA"/>
</dbReference>
<evidence type="ECO:0000313" key="2">
    <source>
        <dbReference type="EMBL" id="SDD04444.1"/>
    </source>
</evidence>